<keyword evidence="8" id="KW-1185">Reference proteome</keyword>
<accession>A0ABQ5PZF0</accession>
<comment type="similarity">
    <text evidence="1 4">Belongs to the malic enzymes family.</text>
</comment>
<dbReference type="Pfam" id="PF03949">
    <property type="entry name" value="Malic_M"/>
    <property type="match status" value="1"/>
</dbReference>
<dbReference type="SMART" id="SM01274">
    <property type="entry name" value="malic"/>
    <property type="match status" value="1"/>
</dbReference>
<evidence type="ECO:0000256" key="2">
    <source>
        <dbReference type="ARBA" id="ARBA00023002"/>
    </source>
</evidence>
<gene>
    <name evidence="7" type="primary">maeA</name>
    <name evidence="7" type="ORF">GETHED_22010</name>
</gene>
<sequence length="576" mass="63493">MKTFALKIDPLTGEEYYEVYVRGRQLLNNPHLNKASAFTKEERLGLGLDGMLRPGISTLESQLDRTYEAFLRKPDDIERYIYLSGLLDRNEVLFYRLLVDHLDEMVPIVYTPTVGQACLQLSHIQRRYRGIYITPENIGNIDQIFHGLSQPQVNLVVVTDGERILGLGDLGSDGMGIPVGKVSLYVAAGGVHPGVCLPVTLDVGTNNPRLLEDPLYLGIRRPRLRGAEYEELVEKFVLGVKRNFPGALLQWEDFAKHTAFKNLDRYRERILSFNDDIQGTGSTALAALMTAMRIKKSRFQDERYVIVGMGQAGTGIAMNIRAALKAEGLSDEEARKRIFAVDMQGLLIEGDPLLEGPQMPLAQCRSAVEGWKLDEPSRIGLQDVVRNAHPTVLIGVTAQPNLFSEAILAETAKHSERPIVLALSNPTHKCECSPEAVWKATDGKGLVATGSPFAPVDWKGRTLQASQCNNMYIFPGVGLGALVCKATRITDSMFLAASKAISTFVTPEQEATGLLLPEMKDIRQVSAAVAKAVSREARDAGLGRLLDDEQLDAIIVKAQWEPHYTAYRAGAPRQAD</sequence>
<dbReference type="InterPro" id="IPR001891">
    <property type="entry name" value="Malic_OxRdtase"/>
</dbReference>
<evidence type="ECO:0000313" key="8">
    <source>
        <dbReference type="Proteomes" id="UP001165044"/>
    </source>
</evidence>
<dbReference type="RefSeq" id="WP_285609290.1">
    <property type="nucleotide sequence ID" value="NZ_BSDC01000003.1"/>
</dbReference>
<dbReference type="Gene3D" id="3.40.50.10380">
    <property type="entry name" value="Malic enzyme, N-terminal domain"/>
    <property type="match status" value="1"/>
</dbReference>
<dbReference type="InterPro" id="IPR046346">
    <property type="entry name" value="Aminoacid_DH-like_N_sf"/>
</dbReference>
<dbReference type="Gene3D" id="3.40.50.720">
    <property type="entry name" value="NAD(P)-binding Rossmann-like Domain"/>
    <property type="match status" value="1"/>
</dbReference>
<dbReference type="InterPro" id="IPR037062">
    <property type="entry name" value="Malic_N_dom_sf"/>
</dbReference>
<dbReference type="PANTHER" id="PTHR23406:SF34">
    <property type="entry name" value="NAD-DEPENDENT MALIC ENZYME, MITOCHONDRIAL"/>
    <property type="match status" value="1"/>
</dbReference>
<name>A0ABQ5PZF0_9BACT</name>
<dbReference type="InterPro" id="IPR036291">
    <property type="entry name" value="NAD(P)-bd_dom_sf"/>
</dbReference>
<dbReference type="SUPFAM" id="SSF53223">
    <property type="entry name" value="Aminoacid dehydrogenase-like, N-terminal domain"/>
    <property type="match status" value="1"/>
</dbReference>
<keyword evidence="2" id="KW-0560">Oxidoreductase</keyword>
<protein>
    <submittedName>
        <fullName evidence="7">NAD-dependent malic enzyme</fullName>
    </submittedName>
</protein>
<dbReference type="InterPro" id="IPR012301">
    <property type="entry name" value="Malic_N_dom"/>
</dbReference>
<dbReference type="EMBL" id="BSDC01000003">
    <property type="protein sequence ID" value="GLH67837.1"/>
    <property type="molecule type" value="Genomic_DNA"/>
</dbReference>
<dbReference type="SUPFAM" id="SSF51735">
    <property type="entry name" value="NAD(P)-binding Rossmann-fold domains"/>
    <property type="match status" value="1"/>
</dbReference>
<dbReference type="PANTHER" id="PTHR23406">
    <property type="entry name" value="MALIC ENZYME-RELATED"/>
    <property type="match status" value="1"/>
</dbReference>
<evidence type="ECO:0000256" key="1">
    <source>
        <dbReference type="ARBA" id="ARBA00008785"/>
    </source>
</evidence>
<evidence type="ECO:0000256" key="3">
    <source>
        <dbReference type="ARBA" id="ARBA00023027"/>
    </source>
</evidence>
<evidence type="ECO:0000313" key="7">
    <source>
        <dbReference type="EMBL" id="GLH67837.1"/>
    </source>
</evidence>
<evidence type="ECO:0000256" key="4">
    <source>
        <dbReference type="RuleBase" id="RU003427"/>
    </source>
</evidence>
<reference evidence="7" key="1">
    <citation type="journal article" date="2023" name="Antonie Van Leeuwenhoek">
        <title>Mesoterricola silvestris gen. nov., sp. nov., Mesoterricola sediminis sp. nov., Geothrix oryzae sp. nov., Geothrix edaphica sp. nov., Geothrix rubra sp. nov., and Geothrix limicola sp. nov., six novel members of Acidobacteriota isolated from soils.</title>
        <authorList>
            <person name="Itoh H."/>
            <person name="Sugisawa Y."/>
            <person name="Mise K."/>
            <person name="Xu Z."/>
            <person name="Kuniyasu M."/>
            <person name="Ushijima N."/>
            <person name="Kawano K."/>
            <person name="Kobayashi E."/>
            <person name="Shiratori Y."/>
            <person name="Masuda Y."/>
            <person name="Senoo K."/>
        </authorList>
    </citation>
    <scope>NUCLEOTIDE SEQUENCE</scope>
    <source>
        <strain evidence="7">Red802</strain>
    </source>
</reference>
<dbReference type="PIRSF" id="PIRSF000106">
    <property type="entry name" value="ME"/>
    <property type="match status" value="1"/>
</dbReference>
<dbReference type="Pfam" id="PF00390">
    <property type="entry name" value="malic"/>
    <property type="match status" value="1"/>
</dbReference>
<dbReference type="NCBIfam" id="NF010052">
    <property type="entry name" value="PRK13529.1"/>
    <property type="match status" value="1"/>
</dbReference>
<dbReference type="Proteomes" id="UP001165044">
    <property type="component" value="Unassembled WGS sequence"/>
</dbReference>
<evidence type="ECO:0000259" key="5">
    <source>
        <dbReference type="SMART" id="SM00919"/>
    </source>
</evidence>
<dbReference type="SMART" id="SM00919">
    <property type="entry name" value="Malic_M"/>
    <property type="match status" value="1"/>
</dbReference>
<feature type="domain" description="Malic enzyme NAD-binding" evidence="5">
    <location>
        <begin position="277"/>
        <end position="538"/>
    </location>
</feature>
<feature type="domain" description="Malic enzyme N-terminal" evidence="6">
    <location>
        <begin position="87"/>
        <end position="267"/>
    </location>
</feature>
<proteinExistence type="inferred from homology"/>
<dbReference type="PRINTS" id="PR00072">
    <property type="entry name" value="MALOXRDTASE"/>
</dbReference>
<keyword evidence="4" id="KW-0479">Metal-binding</keyword>
<evidence type="ECO:0000259" key="6">
    <source>
        <dbReference type="SMART" id="SM01274"/>
    </source>
</evidence>
<dbReference type="InterPro" id="IPR012302">
    <property type="entry name" value="Malic_NAD-bd"/>
</dbReference>
<organism evidence="7 8">
    <name type="scientific">Geothrix edaphica</name>
    <dbReference type="NCBI Taxonomy" id="2927976"/>
    <lineage>
        <taxon>Bacteria</taxon>
        <taxon>Pseudomonadati</taxon>
        <taxon>Acidobacteriota</taxon>
        <taxon>Holophagae</taxon>
        <taxon>Holophagales</taxon>
        <taxon>Holophagaceae</taxon>
        <taxon>Geothrix</taxon>
    </lineage>
</organism>
<keyword evidence="3" id="KW-0520">NAD</keyword>
<comment type="caution">
    <text evidence="7">The sequence shown here is derived from an EMBL/GenBank/DDBJ whole genome shotgun (WGS) entry which is preliminary data.</text>
</comment>